<dbReference type="SMART" id="SM00248">
    <property type="entry name" value="ANK"/>
    <property type="match status" value="5"/>
</dbReference>
<dbReference type="PROSITE" id="PS50216">
    <property type="entry name" value="DHHC"/>
    <property type="match status" value="1"/>
</dbReference>
<evidence type="ECO:0000256" key="2">
    <source>
        <dbReference type="ARBA" id="ARBA00022692"/>
    </source>
</evidence>
<reference evidence="10" key="1">
    <citation type="submission" date="2021-01" db="EMBL/GenBank/DDBJ databases">
        <authorList>
            <person name="Corre E."/>
            <person name="Pelletier E."/>
            <person name="Niang G."/>
            <person name="Scheremetjew M."/>
            <person name="Finn R."/>
            <person name="Kale V."/>
            <person name="Holt S."/>
            <person name="Cochrane G."/>
            <person name="Meng A."/>
            <person name="Brown T."/>
            <person name="Cohen L."/>
        </authorList>
    </citation>
    <scope>NUCLEOTIDE SEQUENCE</scope>
    <source>
        <strain evidence="10">CCMP1243</strain>
    </source>
</reference>
<dbReference type="InterPro" id="IPR036770">
    <property type="entry name" value="Ankyrin_rpt-contain_sf"/>
</dbReference>
<dbReference type="PANTHER" id="PTHR24161">
    <property type="entry name" value="ANK_REP_REGION DOMAIN-CONTAINING PROTEIN-RELATED"/>
    <property type="match status" value="1"/>
</dbReference>
<dbReference type="AlphaFoldDB" id="A0A7S2STK4"/>
<evidence type="ECO:0000256" key="8">
    <source>
        <dbReference type="RuleBase" id="RU079119"/>
    </source>
</evidence>
<keyword evidence="8" id="KW-0012">Acyltransferase</keyword>
<evidence type="ECO:0000256" key="3">
    <source>
        <dbReference type="ARBA" id="ARBA00022737"/>
    </source>
</evidence>
<dbReference type="Pfam" id="PF00023">
    <property type="entry name" value="Ank"/>
    <property type="match status" value="1"/>
</dbReference>
<protein>
    <recommendedName>
        <fullName evidence="8">Palmitoyltransferase</fullName>
        <ecNumber evidence="8">2.3.1.225</ecNumber>
    </recommendedName>
</protein>
<keyword evidence="3" id="KW-0677">Repeat</keyword>
<feature type="transmembrane region" description="Helical" evidence="8">
    <location>
        <begin position="518"/>
        <end position="538"/>
    </location>
</feature>
<sequence>MVWRGSSARSRHSSHDVVVPEMVAEDELETGELLEEDSVEPHRSIAVPADPVVPPSAVPLGDNFAIKSAVSAAQYGRLDELTQILDRGLITPNSRDTDGCTLLQWAAINNRRDIVKELQARGARQDDVGGFLRETALQWAVRQGALEAEVQLVKGGADPHITGTEGMTALHLACVFKQTTSLYYLCAAHPSLVDAPTTSDKGGLTPLMVLIQHWAKPRQSRDNAEHSKNMLRALLAFGATVNAKTARAGDTALHLAMKIKSDHDVVTVCQILIDAGASLDAENDAGYTPARLIKERNSPIITRNLSRLNRSKKVPDVLGFWVPWAQIFLGSLLTTVFGWIVGCASFAVACGALNAVAGLSTKMESRLQHGFSAGSIFFIVASGYVYLIDQVTPPFIVWYVFAVSVLVYHFVKTTVSDPGYVPIPGRSDEDPSYSKISESVMEEGLLSEQYSSSNELLVALAEKGELFESQICSTCLVQKPPRSKHDPVCGRCVQRFDHFCPFVYTAIGKDNIAHFVGFLLWCVLTIGSHLSVALPYLWHQCEAGGSPSLSTGVEPVGEGMHMGLQTGDDAAAGTDTSILSRLGCIFTSTSPALLIITILACFHWLWITLLFLSQIGQIMTDLTTYEAIRGFRARPTASCGESCSNLANVLAGKPTAGPLGPINGPRHHHHH</sequence>
<comment type="subcellular location">
    <subcellularLocation>
        <location evidence="1">Membrane</location>
        <topology evidence="1">Multi-pass membrane protein</topology>
    </subcellularLocation>
</comment>
<keyword evidence="2 8" id="KW-0812">Transmembrane</keyword>
<evidence type="ECO:0000256" key="7">
    <source>
        <dbReference type="PROSITE-ProRule" id="PRU00023"/>
    </source>
</evidence>
<dbReference type="Gene3D" id="1.25.40.20">
    <property type="entry name" value="Ankyrin repeat-containing domain"/>
    <property type="match status" value="1"/>
</dbReference>
<dbReference type="PROSITE" id="PS50297">
    <property type="entry name" value="ANK_REP_REGION"/>
    <property type="match status" value="1"/>
</dbReference>
<evidence type="ECO:0000256" key="5">
    <source>
        <dbReference type="ARBA" id="ARBA00023043"/>
    </source>
</evidence>
<dbReference type="Pfam" id="PF01529">
    <property type="entry name" value="DHHC"/>
    <property type="match status" value="1"/>
</dbReference>
<evidence type="ECO:0000256" key="4">
    <source>
        <dbReference type="ARBA" id="ARBA00022989"/>
    </source>
</evidence>
<dbReference type="SUPFAM" id="SSF48403">
    <property type="entry name" value="Ankyrin repeat"/>
    <property type="match status" value="1"/>
</dbReference>
<dbReference type="EC" id="2.3.1.225" evidence="8"/>
<feature type="domain" description="Palmitoyltransferase DHHC" evidence="9">
    <location>
        <begin position="468"/>
        <end position="628"/>
    </location>
</feature>
<gene>
    <name evidence="10" type="ORF">RMAR1173_LOCUS19563</name>
</gene>
<dbReference type="PANTHER" id="PTHR24161:SF85">
    <property type="entry name" value="PALMITOYLTRANSFERASE HIP14"/>
    <property type="match status" value="1"/>
</dbReference>
<comment type="catalytic activity">
    <reaction evidence="8">
        <text>L-cysteinyl-[protein] + hexadecanoyl-CoA = S-hexadecanoyl-L-cysteinyl-[protein] + CoA</text>
        <dbReference type="Rhea" id="RHEA:36683"/>
        <dbReference type="Rhea" id="RHEA-COMP:10131"/>
        <dbReference type="Rhea" id="RHEA-COMP:11032"/>
        <dbReference type="ChEBI" id="CHEBI:29950"/>
        <dbReference type="ChEBI" id="CHEBI:57287"/>
        <dbReference type="ChEBI" id="CHEBI:57379"/>
        <dbReference type="ChEBI" id="CHEBI:74151"/>
        <dbReference type="EC" id="2.3.1.225"/>
    </reaction>
</comment>
<dbReference type="PROSITE" id="PS50088">
    <property type="entry name" value="ANK_REPEAT"/>
    <property type="match status" value="1"/>
</dbReference>
<evidence type="ECO:0000313" key="10">
    <source>
        <dbReference type="EMBL" id="CAD9708571.1"/>
    </source>
</evidence>
<keyword evidence="5 7" id="KW-0040">ANK repeat</keyword>
<feature type="transmembrane region" description="Helical" evidence="8">
    <location>
        <begin position="371"/>
        <end position="388"/>
    </location>
</feature>
<name>A0A7S2STK4_9STRA</name>
<evidence type="ECO:0000259" key="9">
    <source>
        <dbReference type="Pfam" id="PF01529"/>
    </source>
</evidence>
<organism evidence="10">
    <name type="scientific">Rhizochromulina marina</name>
    <dbReference type="NCBI Taxonomy" id="1034831"/>
    <lineage>
        <taxon>Eukaryota</taxon>
        <taxon>Sar</taxon>
        <taxon>Stramenopiles</taxon>
        <taxon>Ochrophyta</taxon>
        <taxon>Dictyochophyceae</taxon>
        <taxon>Rhizochromulinales</taxon>
        <taxon>Rhizochromulina</taxon>
    </lineage>
</organism>
<comment type="similarity">
    <text evidence="8">Belongs to the DHHC palmitoyltransferase family.</text>
</comment>
<keyword evidence="8" id="KW-0808">Transferase</keyword>
<evidence type="ECO:0000256" key="1">
    <source>
        <dbReference type="ARBA" id="ARBA00004141"/>
    </source>
</evidence>
<keyword evidence="4 8" id="KW-1133">Transmembrane helix</keyword>
<accession>A0A7S2STK4</accession>
<keyword evidence="6 8" id="KW-0472">Membrane</keyword>
<evidence type="ECO:0000256" key="6">
    <source>
        <dbReference type="ARBA" id="ARBA00023136"/>
    </source>
</evidence>
<feature type="transmembrane region" description="Helical" evidence="8">
    <location>
        <begin position="339"/>
        <end position="359"/>
    </location>
</feature>
<feature type="repeat" description="ANK" evidence="7">
    <location>
        <begin position="248"/>
        <end position="284"/>
    </location>
</feature>
<dbReference type="GO" id="GO:0016020">
    <property type="term" value="C:membrane"/>
    <property type="evidence" value="ECO:0007669"/>
    <property type="project" value="UniProtKB-SubCell"/>
</dbReference>
<feature type="transmembrane region" description="Helical" evidence="8">
    <location>
        <begin position="394"/>
        <end position="411"/>
    </location>
</feature>
<dbReference type="InterPro" id="IPR001594">
    <property type="entry name" value="Palmitoyltrfase_DHHC"/>
</dbReference>
<feature type="transmembrane region" description="Helical" evidence="8">
    <location>
        <begin position="592"/>
        <end position="612"/>
    </location>
</feature>
<dbReference type="GO" id="GO:0019706">
    <property type="term" value="F:protein-cysteine S-palmitoyltransferase activity"/>
    <property type="evidence" value="ECO:0007669"/>
    <property type="project" value="UniProtKB-EC"/>
</dbReference>
<comment type="domain">
    <text evidence="8">The DHHC domain is required for palmitoyltransferase activity.</text>
</comment>
<dbReference type="InterPro" id="IPR002110">
    <property type="entry name" value="Ankyrin_rpt"/>
</dbReference>
<dbReference type="EMBL" id="HBHJ01029538">
    <property type="protein sequence ID" value="CAD9708571.1"/>
    <property type="molecule type" value="Transcribed_RNA"/>
</dbReference>
<dbReference type="Pfam" id="PF12796">
    <property type="entry name" value="Ank_2"/>
    <property type="match status" value="1"/>
</dbReference>
<proteinExistence type="inferred from homology"/>